<evidence type="ECO:0000313" key="1">
    <source>
        <dbReference type="EMBL" id="GAA4716187.1"/>
    </source>
</evidence>
<accession>A0ABP8XV65</accession>
<proteinExistence type="predicted"/>
<name>A0ABP8XV65_9ACTN</name>
<reference evidence="2" key="1">
    <citation type="journal article" date="2019" name="Int. J. Syst. Evol. Microbiol.">
        <title>The Global Catalogue of Microorganisms (GCM) 10K type strain sequencing project: providing services to taxonomists for standard genome sequencing and annotation.</title>
        <authorList>
            <consortium name="The Broad Institute Genomics Platform"/>
            <consortium name="The Broad Institute Genome Sequencing Center for Infectious Disease"/>
            <person name="Wu L."/>
            <person name="Ma J."/>
        </authorList>
    </citation>
    <scope>NUCLEOTIDE SEQUENCE [LARGE SCALE GENOMIC DNA]</scope>
    <source>
        <strain evidence="2">JCM 18531</strain>
    </source>
</reference>
<dbReference type="EMBL" id="BAABKM010000004">
    <property type="protein sequence ID" value="GAA4716187.1"/>
    <property type="molecule type" value="Genomic_DNA"/>
</dbReference>
<evidence type="ECO:0000313" key="2">
    <source>
        <dbReference type="Proteomes" id="UP001499974"/>
    </source>
</evidence>
<comment type="caution">
    <text evidence="1">The sequence shown here is derived from an EMBL/GenBank/DDBJ whole genome shotgun (WGS) entry which is preliminary data.</text>
</comment>
<sequence length="164" mass="17763">MRRRLAAAVEVDPEARRVDLPAAVAFVDRKDLDLIHPGSIPVADRVSSLIGTTGRNAADLDGCRSAIRDALADVDAILQACDPPVGTTYDGRHDLHDWVVGPYAEALARAKPERPLVQHSRGSHFPRNRVRPNLLKLWPCPARATPLGRTGSARTCGTRLEVGP</sequence>
<keyword evidence="2" id="KW-1185">Reference proteome</keyword>
<protein>
    <submittedName>
        <fullName evidence="1">Uncharacterized protein</fullName>
    </submittedName>
</protein>
<dbReference type="Proteomes" id="UP001499974">
    <property type="component" value="Unassembled WGS sequence"/>
</dbReference>
<gene>
    <name evidence="1" type="ORF">GCM10023349_39960</name>
</gene>
<organism evidence="1 2">
    <name type="scientific">Nocardioides conyzicola</name>
    <dbReference type="NCBI Taxonomy" id="1651781"/>
    <lineage>
        <taxon>Bacteria</taxon>
        <taxon>Bacillati</taxon>
        <taxon>Actinomycetota</taxon>
        <taxon>Actinomycetes</taxon>
        <taxon>Propionibacteriales</taxon>
        <taxon>Nocardioidaceae</taxon>
        <taxon>Nocardioides</taxon>
    </lineage>
</organism>